<feature type="transmembrane region" description="Helical" evidence="1">
    <location>
        <begin position="12"/>
        <end position="33"/>
    </location>
</feature>
<evidence type="ECO:0000256" key="1">
    <source>
        <dbReference type="SAM" id="Phobius"/>
    </source>
</evidence>
<feature type="transmembrane region" description="Helical" evidence="1">
    <location>
        <begin position="144"/>
        <end position="164"/>
    </location>
</feature>
<evidence type="ECO:0000313" key="4">
    <source>
        <dbReference type="Proteomes" id="UP000297245"/>
    </source>
</evidence>
<dbReference type="AlphaFoldDB" id="A0A4S8M8G4"/>
<name>A0A4S8M8G4_DENBC</name>
<dbReference type="Pfam" id="PF24803">
    <property type="entry name" value="DUF7704"/>
    <property type="match status" value="1"/>
</dbReference>
<evidence type="ECO:0000313" key="3">
    <source>
        <dbReference type="EMBL" id="THU98656.1"/>
    </source>
</evidence>
<sequence>MSSTDISSIPFLYKAFFLYIEPISALAGAYYAFFQPTSYLKDLTLPKEAAQPLDNAGAPLVPSITLSPPITASLFQLANLYLLFALNEHLVLSSTNSLKTWKRLLFCLLIADFGHLATLVPLVASGTEGTASTGLTGLGWDLFYRFWDWNAMMWGSIGFVYVGASMRMSFLMGLGLGLGVDAEGPGREVGEGKRKKEKKI</sequence>
<dbReference type="PANTHER" id="PTHR37019">
    <property type="entry name" value="CHROMOSOME 1, WHOLE GENOME SHOTGUN SEQUENCE"/>
    <property type="match status" value="1"/>
</dbReference>
<gene>
    <name evidence="3" type="ORF">K435DRAFT_777321</name>
</gene>
<organism evidence="3 4">
    <name type="scientific">Dendrothele bispora (strain CBS 962.96)</name>
    <dbReference type="NCBI Taxonomy" id="1314807"/>
    <lineage>
        <taxon>Eukaryota</taxon>
        <taxon>Fungi</taxon>
        <taxon>Dikarya</taxon>
        <taxon>Basidiomycota</taxon>
        <taxon>Agaricomycotina</taxon>
        <taxon>Agaricomycetes</taxon>
        <taxon>Agaricomycetidae</taxon>
        <taxon>Agaricales</taxon>
        <taxon>Agaricales incertae sedis</taxon>
        <taxon>Dendrothele</taxon>
    </lineage>
</organism>
<keyword evidence="4" id="KW-1185">Reference proteome</keyword>
<reference evidence="3 4" key="1">
    <citation type="journal article" date="2019" name="Nat. Ecol. Evol.">
        <title>Megaphylogeny resolves global patterns of mushroom evolution.</title>
        <authorList>
            <person name="Varga T."/>
            <person name="Krizsan K."/>
            <person name="Foldi C."/>
            <person name="Dima B."/>
            <person name="Sanchez-Garcia M."/>
            <person name="Sanchez-Ramirez S."/>
            <person name="Szollosi G.J."/>
            <person name="Szarkandi J.G."/>
            <person name="Papp V."/>
            <person name="Albert L."/>
            <person name="Andreopoulos W."/>
            <person name="Angelini C."/>
            <person name="Antonin V."/>
            <person name="Barry K.W."/>
            <person name="Bougher N.L."/>
            <person name="Buchanan P."/>
            <person name="Buyck B."/>
            <person name="Bense V."/>
            <person name="Catcheside P."/>
            <person name="Chovatia M."/>
            <person name="Cooper J."/>
            <person name="Damon W."/>
            <person name="Desjardin D."/>
            <person name="Finy P."/>
            <person name="Geml J."/>
            <person name="Haridas S."/>
            <person name="Hughes K."/>
            <person name="Justo A."/>
            <person name="Karasinski D."/>
            <person name="Kautmanova I."/>
            <person name="Kiss B."/>
            <person name="Kocsube S."/>
            <person name="Kotiranta H."/>
            <person name="LaButti K.M."/>
            <person name="Lechner B.E."/>
            <person name="Liimatainen K."/>
            <person name="Lipzen A."/>
            <person name="Lukacs Z."/>
            <person name="Mihaltcheva S."/>
            <person name="Morgado L.N."/>
            <person name="Niskanen T."/>
            <person name="Noordeloos M.E."/>
            <person name="Ohm R.A."/>
            <person name="Ortiz-Santana B."/>
            <person name="Ovrebo C."/>
            <person name="Racz N."/>
            <person name="Riley R."/>
            <person name="Savchenko A."/>
            <person name="Shiryaev A."/>
            <person name="Soop K."/>
            <person name="Spirin V."/>
            <person name="Szebenyi C."/>
            <person name="Tomsovsky M."/>
            <person name="Tulloss R.E."/>
            <person name="Uehling J."/>
            <person name="Grigoriev I.V."/>
            <person name="Vagvolgyi C."/>
            <person name="Papp T."/>
            <person name="Martin F.M."/>
            <person name="Miettinen O."/>
            <person name="Hibbett D.S."/>
            <person name="Nagy L.G."/>
        </authorList>
    </citation>
    <scope>NUCLEOTIDE SEQUENCE [LARGE SCALE GENOMIC DNA]</scope>
    <source>
        <strain evidence="3 4">CBS 962.96</strain>
    </source>
</reference>
<dbReference type="PANTHER" id="PTHR37019:SF1">
    <property type="entry name" value="EXPERA DOMAIN-CONTAINING PROTEIN"/>
    <property type="match status" value="1"/>
</dbReference>
<feature type="transmembrane region" description="Helical" evidence="1">
    <location>
        <begin position="104"/>
        <end position="124"/>
    </location>
</feature>
<accession>A0A4S8M8G4</accession>
<dbReference type="OrthoDB" id="5313995at2759"/>
<dbReference type="InterPro" id="IPR056121">
    <property type="entry name" value="DUF7704"/>
</dbReference>
<protein>
    <recommendedName>
        <fullName evidence="2">DUF7704 domain-containing protein</fullName>
    </recommendedName>
</protein>
<proteinExistence type="predicted"/>
<feature type="domain" description="DUF7704" evidence="2">
    <location>
        <begin position="7"/>
        <end position="174"/>
    </location>
</feature>
<keyword evidence="1" id="KW-1133">Transmembrane helix</keyword>
<evidence type="ECO:0000259" key="2">
    <source>
        <dbReference type="Pfam" id="PF24803"/>
    </source>
</evidence>
<dbReference type="EMBL" id="ML179132">
    <property type="protein sequence ID" value="THU98656.1"/>
    <property type="molecule type" value="Genomic_DNA"/>
</dbReference>
<keyword evidence="1" id="KW-0472">Membrane</keyword>
<keyword evidence="1" id="KW-0812">Transmembrane</keyword>
<dbReference type="Proteomes" id="UP000297245">
    <property type="component" value="Unassembled WGS sequence"/>
</dbReference>